<evidence type="ECO:0008006" key="9">
    <source>
        <dbReference type="Google" id="ProtNLM"/>
    </source>
</evidence>
<dbReference type="FunFam" id="3.40.50.300:FF:002125">
    <property type="entry name" value="ATP-dependent helicase HrpB"/>
    <property type="match status" value="1"/>
</dbReference>
<feature type="domain" description="Helicase ATP-binding" evidence="5">
    <location>
        <begin position="20"/>
        <end position="186"/>
    </location>
</feature>
<evidence type="ECO:0000256" key="3">
    <source>
        <dbReference type="ARBA" id="ARBA00022806"/>
    </source>
</evidence>
<dbReference type="PANTHER" id="PTHR43519">
    <property type="entry name" value="ATP-DEPENDENT RNA HELICASE HRPB"/>
    <property type="match status" value="1"/>
</dbReference>
<dbReference type="SUPFAM" id="SSF52540">
    <property type="entry name" value="P-loop containing nucleoside triphosphate hydrolases"/>
    <property type="match status" value="1"/>
</dbReference>
<evidence type="ECO:0000256" key="1">
    <source>
        <dbReference type="ARBA" id="ARBA00022741"/>
    </source>
</evidence>
<dbReference type="GO" id="GO:0016787">
    <property type="term" value="F:hydrolase activity"/>
    <property type="evidence" value="ECO:0007669"/>
    <property type="project" value="UniProtKB-KW"/>
</dbReference>
<name>A0AAW1SIH3_9CHLO</name>
<organism evidence="7 8">
    <name type="scientific">Elliptochloris bilobata</name>
    <dbReference type="NCBI Taxonomy" id="381761"/>
    <lineage>
        <taxon>Eukaryota</taxon>
        <taxon>Viridiplantae</taxon>
        <taxon>Chlorophyta</taxon>
        <taxon>core chlorophytes</taxon>
        <taxon>Trebouxiophyceae</taxon>
        <taxon>Trebouxiophyceae incertae sedis</taxon>
        <taxon>Elliptochloris clade</taxon>
        <taxon>Elliptochloris</taxon>
    </lineage>
</organism>
<dbReference type="PROSITE" id="PS51194">
    <property type="entry name" value="HELICASE_CTER"/>
    <property type="match status" value="1"/>
</dbReference>
<keyword evidence="3" id="KW-0347">Helicase</keyword>
<dbReference type="AlphaFoldDB" id="A0AAW1SIH3"/>
<dbReference type="Gene3D" id="3.40.50.300">
    <property type="entry name" value="P-loop containing nucleotide triphosphate hydrolases"/>
    <property type="match status" value="2"/>
</dbReference>
<dbReference type="PANTHER" id="PTHR43519:SF1">
    <property type="entry name" value="ATP-DEPENDENT RNA HELICASE HRPB"/>
    <property type="match status" value="1"/>
</dbReference>
<evidence type="ECO:0000259" key="5">
    <source>
        <dbReference type="PROSITE" id="PS51192"/>
    </source>
</evidence>
<keyword evidence="8" id="KW-1185">Reference proteome</keyword>
<dbReference type="InterPro" id="IPR011545">
    <property type="entry name" value="DEAD/DEAH_box_helicase_dom"/>
</dbReference>
<sequence>MVLAAAAEGLPIQAVLSDVLAALDAGNALVLQAPPGAGKTTIVPLALLQHAPAWLQGTTVLVAEPRRLAARAAATRMAALLGERLGARVGYRTRVDSVASRDTVVLAVTTGVLLRRLQRDPALRGVGAVVLDEFHERSVDADLALTLCAACQAGPRPDLRVLVMSATLGGGLGERIAALLAPLPAAAPLLVSKGRTFPVHTVYLGSPGGVRGERGALERAVAAAALRALAEAPGRGSVLCFLPGINEIRKVKGLLEGRVPEGARIRLLHGALSQSTQDAAVLPEPDGARRIVLATSIAEASLTVAGVRAVVDAGLARRLTHDFSTGLSRLMTVRASRSAVDQRQGRAGRLGSGLCFRLWAEQAKLPDAPQPEIQDTDLASLALALAVLARGLETGAGRNGQGSEHPGEGGNLRWLDPPPAEALAAAQALLRSLGAVDNAGTATAAGRRMADLGEHPRLARMVLAADDAGLAAAGCVIAAVLGERDVFHGHARPGADLAARLRVIAAMSDGQQLAELEMGDLAAAPDMHAVESGDKGEGALGALVAAAYPDRVAQRRDRGNRARAGYTLSNGASACLLNERGSLAAEPLLAVASLGGEAGNNRNDFIYVAAALRLDALQRLESACAGGPAGGLGLMQEETVAVWAPSRRDVLGRWRLRLGCLVLQEEPVDLPDAVALPLQRIDWDGVLRDMLSPGQLRLLEEAAPKPRPEKREQAP</sequence>
<dbReference type="GO" id="GO:0003676">
    <property type="term" value="F:nucleic acid binding"/>
    <property type="evidence" value="ECO:0007669"/>
    <property type="project" value="InterPro"/>
</dbReference>
<evidence type="ECO:0000256" key="2">
    <source>
        <dbReference type="ARBA" id="ARBA00022801"/>
    </source>
</evidence>
<gene>
    <name evidence="7" type="ORF">WJX81_004581</name>
</gene>
<dbReference type="PROSITE" id="PS51192">
    <property type="entry name" value="HELICASE_ATP_BIND_1"/>
    <property type="match status" value="1"/>
</dbReference>
<dbReference type="GO" id="GO:0005524">
    <property type="term" value="F:ATP binding"/>
    <property type="evidence" value="ECO:0007669"/>
    <property type="project" value="UniProtKB-KW"/>
</dbReference>
<proteinExistence type="predicted"/>
<evidence type="ECO:0000256" key="4">
    <source>
        <dbReference type="ARBA" id="ARBA00022840"/>
    </source>
</evidence>
<dbReference type="SMART" id="SM00847">
    <property type="entry name" value="HA2"/>
    <property type="match status" value="1"/>
</dbReference>
<evidence type="ECO:0000313" key="8">
    <source>
        <dbReference type="Proteomes" id="UP001445335"/>
    </source>
</evidence>
<feature type="domain" description="Helicase C-terminal" evidence="6">
    <location>
        <begin position="216"/>
        <end position="389"/>
    </location>
</feature>
<keyword evidence="2" id="KW-0378">Hydrolase</keyword>
<keyword evidence="1" id="KW-0547">Nucleotide-binding</keyword>
<dbReference type="Proteomes" id="UP001445335">
    <property type="component" value="Unassembled WGS sequence"/>
</dbReference>
<reference evidence="7 8" key="1">
    <citation type="journal article" date="2024" name="Nat. Commun.">
        <title>Phylogenomics reveals the evolutionary origins of lichenization in chlorophyte algae.</title>
        <authorList>
            <person name="Puginier C."/>
            <person name="Libourel C."/>
            <person name="Otte J."/>
            <person name="Skaloud P."/>
            <person name="Haon M."/>
            <person name="Grisel S."/>
            <person name="Petersen M."/>
            <person name="Berrin J.G."/>
            <person name="Delaux P.M."/>
            <person name="Dal Grande F."/>
            <person name="Keller J."/>
        </authorList>
    </citation>
    <scope>NUCLEOTIDE SEQUENCE [LARGE SCALE GENOMIC DNA]</scope>
    <source>
        <strain evidence="7 8">SAG 245.80</strain>
    </source>
</reference>
<dbReference type="GO" id="GO:0004386">
    <property type="term" value="F:helicase activity"/>
    <property type="evidence" value="ECO:0007669"/>
    <property type="project" value="UniProtKB-KW"/>
</dbReference>
<evidence type="ECO:0000259" key="6">
    <source>
        <dbReference type="PROSITE" id="PS51194"/>
    </source>
</evidence>
<comment type="caution">
    <text evidence="7">The sequence shown here is derived from an EMBL/GenBank/DDBJ whole genome shotgun (WGS) entry which is preliminary data.</text>
</comment>
<evidence type="ECO:0000313" key="7">
    <source>
        <dbReference type="EMBL" id="KAK9845867.1"/>
    </source>
</evidence>
<dbReference type="Pfam" id="PF00271">
    <property type="entry name" value="Helicase_C"/>
    <property type="match status" value="1"/>
</dbReference>
<accession>A0AAW1SIH3</accession>
<dbReference type="Pfam" id="PF00270">
    <property type="entry name" value="DEAD"/>
    <property type="match status" value="1"/>
</dbReference>
<dbReference type="SMART" id="SM00487">
    <property type="entry name" value="DEXDc"/>
    <property type="match status" value="1"/>
</dbReference>
<dbReference type="CDD" id="cd18791">
    <property type="entry name" value="SF2_C_RHA"/>
    <property type="match status" value="1"/>
</dbReference>
<dbReference type="Gene3D" id="1.20.120.1080">
    <property type="match status" value="1"/>
</dbReference>
<dbReference type="EMBL" id="JALJOU010000002">
    <property type="protein sequence ID" value="KAK9845867.1"/>
    <property type="molecule type" value="Genomic_DNA"/>
</dbReference>
<protein>
    <recommendedName>
        <fullName evidence="9">ATP-dependent helicase HrpB</fullName>
    </recommendedName>
</protein>
<dbReference type="InterPro" id="IPR014001">
    <property type="entry name" value="Helicase_ATP-bd"/>
</dbReference>
<dbReference type="SMART" id="SM00490">
    <property type="entry name" value="HELICc"/>
    <property type="match status" value="1"/>
</dbReference>
<dbReference type="InterPro" id="IPR007502">
    <property type="entry name" value="Helicase-assoc_dom"/>
</dbReference>
<keyword evidence="4" id="KW-0067">ATP-binding</keyword>
<dbReference type="InterPro" id="IPR001650">
    <property type="entry name" value="Helicase_C-like"/>
</dbReference>
<dbReference type="InterPro" id="IPR027417">
    <property type="entry name" value="P-loop_NTPase"/>
</dbReference>